<organism evidence="2 3">
    <name type="scientific">Enterococcus devriesei</name>
    <dbReference type="NCBI Taxonomy" id="319970"/>
    <lineage>
        <taxon>Bacteria</taxon>
        <taxon>Bacillati</taxon>
        <taxon>Bacillota</taxon>
        <taxon>Bacilli</taxon>
        <taxon>Lactobacillales</taxon>
        <taxon>Enterococcaceae</taxon>
        <taxon>Enterococcus</taxon>
    </lineage>
</organism>
<dbReference type="STRING" id="319970.RV00_GL001635"/>
<sequence>MTNYDNEKKRRLRGSMAPKTDDDVALAGTNSNETEHKSEAMAGSNSSEPKEVARSGSNAVDEELPHKSLKEEVKELIEDVEEKFDSKK</sequence>
<proteinExistence type="predicted"/>
<gene>
    <name evidence="2" type="ORF">RV00_GL001635</name>
</gene>
<dbReference type="OrthoDB" id="2186466at2"/>
<dbReference type="RefSeq" id="WP_071861524.1">
    <property type="nucleotide sequence ID" value="NZ_CP151540.1"/>
</dbReference>
<dbReference type="Proteomes" id="UP000183700">
    <property type="component" value="Unassembled WGS sequence"/>
</dbReference>
<evidence type="ECO:0000313" key="2">
    <source>
        <dbReference type="EMBL" id="OJG36276.1"/>
    </source>
</evidence>
<feature type="region of interest" description="Disordered" evidence="1">
    <location>
        <begin position="1"/>
        <end position="71"/>
    </location>
</feature>
<keyword evidence="3" id="KW-1185">Reference proteome</keyword>
<evidence type="ECO:0000313" key="3">
    <source>
        <dbReference type="Proteomes" id="UP000183700"/>
    </source>
</evidence>
<dbReference type="EMBL" id="JXKM01000003">
    <property type="protein sequence ID" value="OJG36276.1"/>
    <property type="molecule type" value="Genomic_DNA"/>
</dbReference>
<dbReference type="AlphaFoldDB" id="A0A1L8SWC9"/>
<reference evidence="2 3" key="1">
    <citation type="submission" date="2014-12" db="EMBL/GenBank/DDBJ databases">
        <title>Draft genome sequences of 29 type strains of Enterococci.</title>
        <authorList>
            <person name="Zhong Z."/>
            <person name="Sun Z."/>
            <person name="Liu W."/>
            <person name="Zhang W."/>
            <person name="Zhang H."/>
        </authorList>
    </citation>
    <scope>NUCLEOTIDE SEQUENCE [LARGE SCALE GENOMIC DNA]</scope>
    <source>
        <strain evidence="2 3">DSM 22802</strain>
    </source>
</reference>
<evidence type="ECO:0000256" key="1">
    <source>
        <dbReference type="SAM" id="MobiDB-lite"/>
    </source>
</evidence>
<comment type="caution">
    <text evidence="2">The sequence shown here is derived from an EMBL/GenBank/DDBJ whole genome shotgun (WGS) entry which is preliminary data.</text>
</comment>
<evidence type="ECO:0008006" key="4">
    <source>
        <dbReference type="Google" id="ProtNLM"/>
    </source>
</evidence>
<accession>A0A1L8SWC9</accession>
<name>A0A1L8SWC9_9ENTE</name>
<protein>
    <recommendedName>
        <fullName evidence="4">rRNA processing protein</fullName>
    </recommendedName>
</protein>